<feature type="compositionally biased region" description="Polar residues" evidence="2">
    <location>
        <begin position="2250"/>
        <end position="2259"/>
    </location>
</feature>
<evidence type="ECO:0000313" key="5">
    <source>
        <dbReference type="Proteomes" id="UP001150569"/>
    </source>
</evidence>
<feature type="region of interest" description="Disordered" evidence="2">
    <location>
        <begin position="1325"/>
        <end position="1356"/>
    </location>
</feature>
<reference evidence="4" key="1">
    <citation type="submission" date="2022-07" db="EMBL/GenBank/DDBJ databases">
        <title>Phylogenomic reconstructions and comparative analyses of Kickxellomycotina fungi.</title>
        <authorList>
            <person name="Reynolds N.K."/>
            <person name="Stajich J.E."/>
            <person name="Barry K."/>
            <person name="Grigoriev I.V."/>
            <person name="Crous P."/>
            <person name="Smith M.E."/>
        </authorList>
    </citation>
    <scope>NUCLEOTIDE SEQUENCE</scope>
    <source>
        <strain evidence="4">RSA 861</strain>
    </source>
</reference>
<feature type="compositionally biased region" description="Low complexity" evidence="2">
    <location>
        <begin position="1517"/>
        <end position="1543"/>
    </location>
</feature>
<dbReference type="Pfam" id="PF02145">
    <property type="entry name" value="Rap_GAP"/>
    <property type="match status" value="1"/>
</dbReference>
<dbReference type="SUPFAM" id="SSF48371">
    <property type="entry name" value="ARM repeat"/>
    <property type="match status" value="1"/>
</dbReference>
<feature type="region of interest" description="Disordered" evidence="2">
    <location>
        <begin position="1672"/>
        <end position="1700"/>
    </location>
</feature>
<dbReference type="Pfam" id="PF03542">
    <property type="entry name" value="Tuberin"/>
    <property type="match status" value="1"/>
</dbReference>
<organism evidence="4 5">
    <name type="scientific">Tieghemiomyces parasiticus</name>
    <dbReference type="NCBI Taxonomy" id="78921"/>
    <lineage>
        <taxon>Eukaryota</taxon>
        <taxon>Fungi</taxon>
        <taxon>Fungi incertae sedis</taxon>
        <taxon>Zoopagomycota</taxon>
        <taxon>Kickxellomycotina</taxon>
        <taxon>Dimargaritomycetes</taxon>
        <taxon>Dimargaritales</taxon>
        <taxon>Dimargaritaceae</taxon>
        <taxon>Tieghemiomyces</taxon>
    </lineage>
</organism>
<keyword evidence="5" id="KW-1185">Reference proteome</keyword>
<feature type="compositionally biased region" description="Low complexity" evidence="2">
    <location>
        <begin position="1326"/>
        <end position="1350"/>
    </location>
</feature>
<feature type="compositionally biased region" description="Low complexity" evidence="2">
    <location>
        <begin position="2441"/>
        <end position="2462"/>
    </location>
</feature>
<proteinExistence type="predicted"/>
<evidence type="ECO:0000313" key="4">
    <source>
        <dbReference type="EMBL" id="KAJ1926112.1"/>
    </source>
</evidence>
<accession>A0A9W8AEB9</accession>
<feature type="region of interest" description="Disordered" evidence="2">
    <location>
        <begin position="1958"/>
        <end position="2037"/>
    </location>
</feature>
<dbReference type="Pfam" id="PF11864">
    <property type="entry name" value="DUF3384"/>
    <property type="match status" value="1"/>
</dbReference>
<feature type="domain" description="Rap-GAP" evidence="3">
    <location>
        <begin position="2078"/>
        <end position="2396"/>
    </location>
</feature>
<dbReference type="GO" id="GO:0051056">
    <property type="term" value="P:regulation of small GTPase mediated signal transduction"/>
    <property type="evidence" value="ECO:0007669"/>
    <property type="project" value="InterPro"/>
</dbReference>
<evidence type="ECO:0000259" key="3">
    <source>
        <dbReference type="PROSITE" id="PS50085"/>
    </source>
</evidence>
<name>A0A9W8AEB9_9FUNG</name>
<feature type="compositionally biased region" description="Gly residues" evidence="2">
    <location>
        <begin position="1995"/>
        <end position="2006"/>
    </location>
</feature>
<dbReference type="SUPFAM" id="SSF111347">
    <property type="entry name" value="Rap/Ran-GAP"/>
    <property type="match status" value="1"/>
</dbReference>
<feature type="compositionally biased region" description="Low complexity" evidence="2">
    <location>
        <begin position="1141"/>
        <end position="1166"/>
    </location>
</feature>
<sequence>MGEPTSPRSPRADGTPPRHPLSRQNSAASHPRPPPESAGPPAGGTSRRRQSRFFASLRDFLQPKSGARDISNLQLSAQFSNINLHATPLDGRQIARAIDNTVNSSDRRANIGALRQFIKYQPVEHIEAMWLAVEDLLYARQNVQDRHLALSFMSDLIRSQYNRLGILRTVFYGVLSRCHNWDDFPLVIRCLRQLTRDGKDLYACERNLLPFLTWWMDCAVQCKNRYQSIATGGSQVPTHYRLIPTSVAVAPADPVPPSTSTTSSAQVSPGRPPPATQSTSSFITATLSSIFSGGSTVTPSAIATPADSTAVLPGSPAPKPVDPAVSEDLVEADEVIISVLGYIADTLMANFALLHEDQLIQLLDYFDRHVTDAWRPSHVAAVVQILRAILVYGQVPKAGQATFFRLLCHLVNLTNPDNERQLTRDVLDPLAKTHYYFIGVHELSNLLRDQADRPTAPDPRLAHGALHLLYRWVWCDPEPARAAPYYAPLLRHAADLLRADPAPHPLVVNDVLSHAHHFVEACAQIVMDPVGVEDFVYRITTVEWEAVLQILDRYAACWSAPRAYSLARAPGFRLDPTATELRPLFRPATSPTPPASTDAARRPGSAPRPPVVFTPLCRPVSPAIPPVPGGLFPDDHVDDLNYLTNDLFHLVILYLMEIAHRLPQYFPCGPFAAVLGRVCRTCYVPDEILLHIVRHYEREGQFFPTHPAWLVRLQDVILGTAWVSSVGSTATSPDALAPRPSPVFGSDPTSAGAVVDLGQLLAKVVPYARPDLVRHRLASLLHTTCGLAKDLALPDLCTTVIPALALYAPRETNPGVLLTLIDLARDILGTADIPRNCFRRLVSLFKALARQPGIRTRGTDGDESGSGTLSHVHHHRHPSAGQRRLSQGSSADGFQAHRGRNATLRHRPGRRADAVRRVSSQILRAGPSLGGRHIDVAGLGHPRLSPISPRTVRPARRSSPSAVDDSGGGGGGFPDALTADFFTQGRALHPVQLLTYPYALEDLRPLPPVALRAYAAVYCLADALRTYLTTTPNARRTATLYSTLLRLVRREDHYRLEARYAAMEVLLAVRADDEYRVFLHFPERDGQEVDGPGETATVSSLRVCAADRPVYDVYGVLPGELAPPAPVSSPNPNTEGARGGRSPVVHASSSSSSTFVTSPPSTPFSSTRRRPGQPTPAAGPRDFHFNSAVPSPVVVSKGSADPKAGLAVDRYLRLILHVLHREPSYAVLRLLLGRLADQLQNPPLFWAHPALIRRLIDELLRFVQNYPAPAPCYDRDANIQAVATTRLRTYGASWTTHVVAASRNGRPPIAAHLEASRPHLTTMYRTATGPADTGTTATAAAPGRSTSTPSLPRPESPEPAKLAVYYYAYRLLPHFLAYRPMLRKWHYARLIACFGRGLQHILDDRVIMVCMHALQLACYDVSDDMKRELPRILSILNQSITTGSLDVYILEFLSALARMPRLRANLVPGNHLAIFSIALKYITSSNEGGASWQLRGGAGGTTDPRAMTANAPPPTSTAPAPSLHHPASTTSASASSTTAAAAANPADGATDRRPTVRTRPSPAQHALSQYVLTLAYQVIDVWFMATRLRDRPQYVQTIVRGLVGANSHPTRLDEATEMCLDMLFRYAYSNVALKPTESREVINLLLMGPQFLVERAAQVDLDLAAELRRDPELFKQGGTTGEDGEDKAPERRGPSPASSLTRLVLSTPAADYSNVRTWVQGNGIITLVASKFTPWVHVTIRRPSGVAALVVHLNNELKDFLEEEPPSDVVGGGGGADGQSSLRALSPQTDVASLLLAHWNMKSDDVSRYLQSMVHLAADSAPESVDPNSAPVSPDLRSLAIDDDDTLAPLEGTSGAPQQPPVPPTASSRRRGYSTSQADRGPLVAARHHRSGSAGGSHLLPSEDPLNAGLYRSKSDPQQPGPGRRRRSTLSEILNRPVHLSSLPEVPDALHEIINHHNPHYLPPVAHPQHPLHQPQQATAATSRDFHRPRSGAGSVTGGSSGGGATPTGATRPLSPTNNLPTTLGHLLPGKPAASITAPEQQLHDPRFLFGQLSSYPEISRIQPLTPVPDTEDFARYLRNLDYVAVIDFHKIGVIYVGPGQTDEAEILRNMSCPARFWQLLGRLGTLFALRGCKDIYTGGLDTSEYETDGEFAVYWKEDITQVVFHVTPLMPTNLERDPQCTLKKRHVGNEHVRIVYNESGVPYRFDTIPGEFNSVNIVIEPLPHRRVDPPGKSRTTSGTTAPPEPEATLNPTSSTVAATPSDAVVADNQSCSSGHSSTCSSASLSTSEADEGADDGGDPTGGNVTAGSDKMDIRPQYRVYLQRRPDMPEFSPITEPKILTEEGVAPFVRQVAMHANVFTQVFLQSGVMNGTEYVSNWRERLRQIRTIKERALASHASSSTSATGGGGGGGANEDGLGSTGQSAAASPRTPNDRRGDLSLQQQQNQQQPPHYPASAAAMGSTGADGTGDGGSGGGPTGLLPAERALDFSRYLR</sequence>
<feature type="region of interest" description="Disordered" evidence="2">
    <location>
        <begin position="2224"/>
        <end position="2312"/>
    </location>
</feature>
<comment type="caution">
    <text evidence="4">The sequence shown here is derived from an EMBL/GenBank/DDBJ whole genome shotgun (WGS) entry which is preliminary data.</text>
</comment>
<protein>
    <submittedName>
        <fullName evidence="4">Tuberous sclerosis 2-like protein</fullName>
    </submittedName>
</protein>
<feature type="region of interest" description="Disordered" evidence="2">
    <location>
        <begin position="584"/>
        <end position="608"/>
    </location>
</feature>
<dbReference type="EMBL" id="JANBPT010000188">
    <property type="protein sequence ID" value="KAJ1926112.1"/>
    <property type="molecule type" value="Genomic_DNA"/>
</dbReference>
<dbReference type="InterPro" id="IPR018515">
    <property type="entry name" value="Tuberin-type_domain"/>
</dbReference>
<dbReference type="GO" id="GO:0005096">
    <property type="term" value="F:GTPase activator activity"/>
    <property type="evidence" value="ECO:0007669"/>
    <property type="project" value="UniProtKB-KW"/>
</dbReference>
<dbReference type="GO" id="GO:0033596">
    <property type="term" value="C:TSC1-TSC2 complex"/>
    <property type="evidence" value="ECO:0007669"/>
    <property type="project" value="TreeGrafter"/>
</dbReference>
<dbReference type="PROSITE" id="PS50085">
    <property type="entry name" value="RAPGAP"/>
    <property type="match status" value="1"/>
</dbReference>
<feature type="compositionally biased region" description="Low complexity" evidence="2">
    <location>
        <begin position="595"/>
        <end position="605"/>
    </location>
</feature>
<dbReference type="InterPro" id="IPR027107">
    <property type="entry name" value="Tuberin/Ral-act_asu"/>
</dbReference>
<dbReference type="PANTHER" id="PTHR10063">
    <property type="entry name" value="TUBERIN"/>
    <property type="match status" value="1"/>
</dbReference>
<feature type="compositionally biased region" description="Low complexity" evidence="2">
    <location>
        <begin position="251"/>
        <end position="269"/>
    </location>
</feature>
<keyword evidence="1" id="KW-0343">GTPase activation</keyword>
<dbReference type="InterPro" id="IPR000331">
    <property type="entry name" value="Rap/Ran_GAP_dom"/>
</dbReference>
<feature type="region of interest" description="Disordered" evidence="2">
    <location>
        <begin position="1846"/>
        <end position="1928"/>
    </location>
</feature>
<feature type="compositionally biased region" description="Basic residues" evidence="2">
    <location>
        <begin position="897"/>
        <end position="909"/>
    </location>
</feature>
<feature type="compositionally biased region" description="Acidic residues" evidence="2">
    <location>
        <begin position="2289"/>
        <end position="2298"/>
    </location>
</feature>
<dbReference type="GO" id="GO:0032007">
    <property type="term" value="P:negative regulation of TOR signaling"/>
    <property type="evidence" value="ECO:0007669"/>
    <property type="project" value="TreeGrafter"/>
</dbReference>
<feature type="compositionally biased region" description="Low complexity" evidence="2">
    <location>
        <begin position="2394"/>
        <end position="2403"/>
    </location>
</feature>
<dbReference type="InterPro" id="IPR016024">
    <property type="entry name" value="ARM-type_fold"/>
</dbReference>
<feature type="region of interest" description="Disordered" evidence="2">
    <location>
        <begin position="940"/>
        <end position="970"/>
    </location>
</feature>
<evidence type="ECO:0000256" key="2">
    <source>
        <dbReference type="SAM" id="MobiDB-lite"/>
    </source>
</evidence>
<evidence type="ECO:0000256" key="1">
    <source>
        <dbReference type="ARBA" id="ARBA00022468"/>
    </source>
</evidence>
<feature type="region of interest" description="Disordered" evidence="2">
    <location>
        <begin position="1121"/>
        <end position="1183"/>
    </location>
</feature>
<feature type="compositionally biased region" description="Gly residues" evidence="2">
    <location>
        <begin position="2463"/>
        <end position="2477"/>
    </location>
</feature>
<dbReference type="InterPro" id="IPR024584">
    <property type="entry name" value="Tuberin_N"/>
</dbReference>
<feature type="region of interest" description="Disordered" evidence="2">
    <location>
        <begin position="1"/>
        <end position="48"/>
    </location>
</feature>
<feature type="compositionally biased region" description="Low complexity" evidence="2">
    <location>
        <begin position="1967"/>
        <end position="1982"/>
    </location>
</feature>
<dbReference type="Proteomes" id="UP001150569">
    <property type="component" value="Unassembled WGS sequence"/>
</dbReference>
<feature type="region of interest" description="Disordered" evidence="2">
    <location>
        <begin position="854"/>
        <end position="916"/>
    </location>
</feature>
<dbReference type="PANTHER" id="PTHR10063:SF0">
    <property type="entry name" value="TUBERIN"/>
    <property type="match status" value="1"/>
</dbReference>
<gene>
    <name evidence="4" type="primary">TSC2_1</name>
    <name evidence="4" type="ORF">IWQ60_004088</name>
</gene>
<feature type="region of interest" description="Disordered" evidence="2">
    <location>
        <begin position="1492"/>
        <end position="1562"/>
    </location>
</feature>
<feature type="compositionally biased region" description="Low complexity" evidence="2">
    <location>
        <begin position="2271"/>
        <end position="2288"/>
    </location>
</feature>
<dbReference type="OrthoDB" id="19311at2759"/>
<feature type="compositionally biased region" description="Gly residues" evidence="2">
    <location>
        <begin position="2404"/>
        <end position="2413"/>
    </location>
</feature>
<dbReference type="InterPro" id="IPR035974">
    <property type="entry name" value="Rap/Ran-GAP_sf"/>
</dbReference>
<feature type="region of interest" description="Disordered" evidence="2">
    <location>
        <begin position="2392"/>
        <end position="2493"/>
    </location>
</feature>
<dbReference type="GO" id="GO:0005634">
    <property type="term" value="C:nucleus"/>
    <property type="evidence" value="ECO:0007669"/>
    <property type="project" value="InterPro"/>
</dbReference>
<dbReference type="Gene3D" id="3.40.50.11210">
    <property type="entry name" value="Rap/Ran-GAP"/>
    <property type="match status" value="1"/>
</dbReference>
<feature type="region of interest" description="Disordered" evidence="2">
    <location>
        <begin position="251"/>
        <end position="279"/>
    </location>
</feature>